<accession>A0ACB8SEI0</accession>
<organism evidence="1 2">
    <name type="scientific">Artomyces pyxidatus</name>
    <dbReference type="NCBI Taxonomy" id="48021"/>
    <lineage>
        <taxon>Eukaryota</taxon>
        <taxon>Fungi</taxon>
        <taxon>Dikarya</taxon>
        <taxon>Basidiomycota</taxon>
        <taxon>Agaricomycotina</taxon>
        <taxon>Agaricomycetes</taxon>
        <taxon>Russulales</taxon>
        <taxon>Auriscalpiaceae</taxon>
        <taxon>Artomyces</taxon>
    </lineage>
</organism>
<sequence length="75" mass="7798">MMDAAMHGTSPSRPSSFIPTCTASESGRVHASATHLVQTRRTKTPSSAATASILTAHTLLPSPNKLKDDGKCCSS</sequence>
<gene>
    <name evidence="1" type="ORF">BV25DRAFT_1833562</name>
</gene>
<keyword evidence="2" id="KW-1185">Reference proteome</keyword>
<comment type="caution">
    <text evidence="1">The sequence shown here is derived from an EMBL/GenBank/DDBJ whole genome shotgun (WGS) entry which is preliminary data.</text>
</comment>
<evidence type="ECO:0000313" key="1">
    <source>
        <dbReference type="EMBL" id="KAI0054648.1"/>
    </source>
</evidence>
<reference evidence="1" key="2">
    <citation type="journal article" date="2022" name="New Phytol.">
        <title>Evolutionary transition to the ectomycorrhizal habit in the genomes of a hyperdiverse lineage of mushroom-forming fungi.</title>
        <authorList>
            <person name="Looney B."/>
            <person name="Miyauchi S."/>
            <person name="Morin E."/>
            <person name="Drula E."/>
            <person name="Courty P.E."/>
            <person name="Kohler A."/>
            <person name="Kuo A."/>
            <person name="LaButti K."/>
            <person name="Pangilinan J."/>
            <person name="Lipzen A."/>
            <person name="Riley R."/>
            <person name="Andreopoulos W."/>
            <person name="He G."/>
            <person name="Johnson J."/>
            <person name="Nolan M."/>
            <person name="Tritt A."/>
            <person name="Barry K.W."/>
            <person name="Grigoriev I.V."/>
            <person name="Nagy L.G."/>
            <person name="Hibbett D."/>
            <person name="Henrissat B."/>
            <person name="Matheny P.B."/>
            <person name="Labbe J."/>
            <person name="Martin F.M."/>
        </authorList>
    </citation>
    <scope>NUCLEOTIDE SEQUENCE</scope>
    <source>
        <strain evidence="1">HHB10654</strain>
    </source>
</reference>
<dbReference type="EMBL" id="MU277372">
    <property type="protein sequence ID" value="KAI0054648.1"/>
    <property type="molecule type" value="Genomic_DNA"/>
</dbReference>
<evidence type="ECO:0000313" key="2">
    <source>
        <dbReference type="Proteomes" id="UP000814140"/>
    </source>
</evidence>
<protein>
    <submittedName>
        <fullName evidence="1">Uncharacterized protein</fullName>
    </submittedName>
</protein>
<dbReference type="Proteomes" id="UP000814140">
    <property type="component" value="Unassembled WGS sequence"/>
</dbReference>
<name>A0ACB8SEI0_9AGAM</name>
<proteinExistence type="predicted"/>
<reference evidence="1" key="1">
    <citation type="submission" date="2021-03" db="EMBL/GenBank/DDBJ databases">
        <authorList>
            <consortium name="DOE Joint Genome Institute"/>
            <person name="Ahrendt S."/>
            <person name="Looney B.P."/>
            <person name="Miyauchi S."/>
            <person name="Morin E."/>
            <person name="Drula E."/>
            <person name="Courty P.E."/>
            <person name="Chicoki N."/>
            <person name="Fauchery L."/>
            <person name="Kohler A."/>
            <person name="Kuo A."/>
            <person name="Labutti K."/>
            <person name="Pangilinan J."/>
            <person name="Lipzen A."/>
            <person name="Riley R."/>
            <person name="Andreopoulos W."/>
            <person name="He G."/>
            <person name="Johnson J."/>
            <person name="Barry K.W."/>
            <person name="Grigoriev I.V."/>
            <person name="Nagy L."/>
            <person name="Hibbett D."/>
            <person name="Henrissat B."/>
            <person name="Matheny P.B."/>
            <person name="Labbe J."/>
            <person name="Martin F."/>
        </authorList>
    </citation>
    <scope>NUCLEOTIDE SEQUENCE</scope>
    <source>
        <strain evidence="1">HHB10654</strain>
    </source>
</reference>